<evidence type="ECO:0000256" key="6">
    <source>
        <dbReference type="ARBA" id="ARBA00023180"/>
    </source>
</evidence>
<accession>A0A672ZNK4</accession>
<dbReference type="GO" id="GO:0030674">
    <property type="term" value="F:protein-macromolecule adaptor activity"/>
    <property type="evidence" value="ECO:0007669"/>
    <property type="project" value="TreeGrafter"/>
</dbReference>
<comment type="subcellular location">
    <subcellularLocation>
        <location evidence="1">Secreted</location>
    </subcellularLocation>
</comment>
<dbReference type="AlphaFoldDB" id="A0A672ZNK4"/>
<dbReference type="InterPro" id="IPR036056">
    <property type="entry name" value="Fibrinogen-like_C"/>
</dbReference>
<evidence type="ECO:0000256" key="1">
    <source>
        <dbReference type="ARBA" id="ARBA00004613"/>
    </source>
</evidence>
<dbReference type="GO" id="GO:0005201">
    <property type="term" value="F:extracellular matrix structural constituent"/>
    <property type="evidence" value="ECO:0007669"/>
    <property type="project" value="TreeGrafter"/>
</dbReference>
<dbReference type="CDD" id="cd00087">
    <property type="entry name" value="FReD"/>
    <property type="match status" value="1"/>
</dbReference>
<proteinExistence type="predicted"/>
<dbReference type="FunFam" id="3.90.215.10:FF:000001">
    <property type="entry name" value="Tenascin isoform 1"/>
    <property type="match status" value="1"/>
</dbReference>
<feature type="chain" id="PRO_5025558499" description="Fibrinogen C-terminal domain-containing protein" evidence="7">
    <location>
        <begin position="16"/>
        <end position="237"/>
    </location>
</feature>
<evidence type="ECO:0000256" key="3">
    <source>
        <dbReference type="ARBA" id="ARBA00022729"/>
    </source>
</evidence>
<dbReference type="PANTHER" id="PTHR47221:SF6">
    <property type="entry name" value="FIBRINOGEN ALPHA CHAIN"/>
    <property type="match status" value="1"/>
</dbReference>
<keyword evidence="6" id="KW-0325">Glycoprotein</keyword>
<dbReference type="GO" id="GO:0072377">
    <property type="term" value="P:blood coagulation, common pathway"/>
    <property type="evidence" value="ECO:0007669"/>
    <property type="project" value="TreeGrafter"/>
</dbReference>
<reference evidence="9" key="2">
    <citation type="submission" date="2025-08" db="UniProtKB">
        <authorList>
            <consortium name="Ensembl"/>
        </authorList>
    </citation>
    <scope>IDENTIFICATION</scope>
</reference>
<dbReference type="GO" id="GO:0070527">
    <property type="term" value="P:platelet aggregation"/>
    <property type="evidence" value="ECO:0007669"/>
    <property type="project" value="TreeGrafter"/>
</dbReference>
<evidence type="ECO:0000256" key="7">
    <source>
        <dbReference type="SAM" id="SignalP"/>
    </source>
</evidence>
<dbReference type="GO" id="GO:0005577">
    <property type="term" value="C:fibrinogen complex"/>
    <property type="evidence" value="ECO:0007669"/>
    <property type="project" value="TreeGrafter"/>
</dbReference>
<dbReference type="InterPro" id="IPR037579">
    <property type="entry name" value="FIB_ANG-like"/>
</dbReference>
<evidence type="ECO:0000313" key="9">
    <source>
        <dbReference type="Ensembl" id="ENSSORP00005017983.1"/>
    </source>
</evidence>
<dbReference type="PROSITE" id="PS51406">
    <property type="entry name" value="FIBRINOGEN_C_2"/>
    <property type="match status" value="1"/>
</dbReference>
<keyword evidence="10" id="KW-1185">Reference proteome</keyword>
<dbReference type="PANTHER" id="PTHR47221">
    <property type="entry name" value="FIBRINOGEN ALPHA CHAIN"/>
    <property type="match status" value="1"/>
</dbReference>
<evidence type="ECO:0000256" key="5">
    <source>
        <dbReference type="ARBA" id="ARBA00023157"/>
    </source>
</evidence>
<dbReference type="InterPro" id="IPR014716">
    <property type="entry name" value="Fibrinogen_a/b/g_C_1"/>
</dbReference>
<organism evidence="9 10">
    <name type="scientific">Sphaeramia orbicularis</name>
    <name type="common">orbiculate cardinalfish</name>
    <dbReference type="NCBI Taxonomy" id="375764"/>
    <lineage>
        <taxon>Eukaryota</taxon>
        <taxon>Metazoa</taxon>
        <taxon>Chordata</taxon>
        <taxon>Craniata</taxon>
        <taxon>Vertebrata</taxon>
        <taxon>Euteleostomi</taxon>
        <taxon>Actinopterygii</taxon>
        <taxon>Neopterygii</taxon>
        <taxon>Teleostei</taxon>
        <taxon>Neoteleostei</taxon>
        <taxon>Acanthomorphata</taxon>
        <taxon>Gobiaria</taxon>
        <taxon>Kurtiformes</taxon>
        <taxon>Apogonoidei</taxon>
        <taxon>Apogonidae</taxon>
        <taxon>Apogoninae</taxon>
        <taxon>Sphaeramia</taxon>
    </lineage>
</organism>
<name>A0A672ZNK4_9TELE</name>
<keyword evidence="5" id="KW-1015">Disulfide bond</keyword>
<dbReference type="Proteomes" id="UP000472271">
    <property type="component" value="Chromosome 7"/>
</dbReference>
<dbReference type="Pfam" id="PF00147">
    <property type="entry name" value="Fibrinogen_C"/>
    <property type="match status" value="1"/>
</dbReference>
<feature type="signal peptide" evidence="7">
    <location>
        <begin position="1"/>
        <end position="15"/>
    </location>
</feature>
<gene>
    <name evidence="9" type="primary">LOC115422581</name>
</gene>
<keyword evidence="2" id="KW-0964">Secreted</keyword>
<sequence length="237" mass="26738">IQMVFILLAPVLTCGKDLVPPVDCSAIRHRDKSLHSGVYTIYPKGERSAVQVYCDMDTDGGGWTVFQRRMDGTVNFYRPWDQYKIGFGDTAGEHWLGLDVLHYLTRRQKHQLLVEMEDFKGQKVSAGYSQFSLGSECQGYKLSVSGFTNGGAGEVVDISRHNGRKFSTFDNDQDGWTGNCAKKYLGAFWYEKCHSANPNGVYRWGADGTIYAVGVEWQPWKGYDYSLKALSMKIRPV</sequence>
<evidence type="ECO:0000256" key="2">
    <source>
        <dbReference type="ARBA" id="ARBA00022525"/>
    </source>
</evidence>
<dbReference type="Gene3D" id="3.90.215.10">
    <property type="entry name" value="Gamma Fibrinogen, chain A, domain 1"/>
    <property type="match status" value="1"/>
</dbReference>
<dbReference type="GO" id="GO:0034116">
    <property type="term" value="P:positive regulation of heterotypic cell-cell adhesion"/>
    <property type="evidence" value="ECO:0007669"/>
    <property type="project" value="TreeGrafter"/>
</dbReference>
<dbReference type="InterPro" id="IPR002181">
    <property type="entry name" value="Fibrinogen_a/b/g_C_dom"/>
</dbReference>
<dbReference type="NCBIfam" id="NF040941">
    <property type="entry name" value="GGGWT_bact"/>
    <property type="match status" value="1"/>
</dbReference>
<reference evidence="9" key="1">
    <citation type="submission" date="2019-06" db="EMBL/GenBank/DDBJ databases">
        <authorList>
            <consortium name="Wellcome Sanger Institute Data Sharing"/>
        </authorList>
    </citation>
    <scope>NUCLEOTIDE SEQUENCE [LARGE SCALE GENOMIC DNA]</scope>
</reference>
<feature type="domain" description="Fibrinogen C-terminal" evidence="8">
    <location>
        <begin position="15"/>
        <end position="237"/>
    </location>
</feature>
<dbReference type="FunCoup" id="A0A672ZNK4">
    <property type="interactions" value="338"/>
</dbReference>
<reference evidence="9" key="3">
    <citation type="submission" date="2025-09" db="UniProtKB">
        <authorList>
            <consortium name="Ensembl"/>
        </authorList>
    </citation>
    <scope>IDENTIFICATION</scope>
</reference>
<dbReference type="InParanoid" id="A0A672ZNK4"/>
<dbReference type="SUPFAM" id="SSF56496">
    <property type="entry name" value="Fibrinogen C-terminal domain-like"/>
    <property type="match status" value="1"/>
</dbReference>
<protein>
    <recommendedName>
        <fullName evidence="8">Fibrinogen C-terminal domain-containing protein</fullName>
    </recommendedName>
</protein>
<evidence type="ECO:0000313" key="10">
    <source>
        <dbReference type="Proteomes" id="UP000472271"/>
    </source>
</evidence>
<dbReference type="SMART" id="SM00186">
    <property type="entry name" value="FBG"/>
    <property type="match status" value="1"/>
</dbReference>
<dbReference type="Ensembl" id="ENSSORT00005018524.1">
    <property type="protein sequence ID" value="ENSSORP00005017983.1"/>
    <property type="gene ID" value="ENSSORG00005008947.1"/>
</dbReference>
<evidence type="ECO:0000259" key="8">
    <source>
        <dbReference type="PROSITE" id="PS51406"/>
    </source>
</evidence>
<evidence type="ECO:0000256" key="4">
    <source>
        <dbReference type="ARBA" id="ARBA00023054"/>
    </source>
</evidence>
<keyword evidence="3 7" id="KW-0732">Signal</keyword>
<dbReference type="GO" id="GO:0042730">
    <property type="term" value="P:fibrinolysis"/>
    <property type="evidence" value="ECO:0007669"/>
    <property type="project" value="TreeGrafter"/>
</dbReference>
<keyword evidence="4" id="KW-0175">Coiled coil</keyword>